<dbReference type="EMBL" id="GGEC01082015">
    <property type="protein sequence ID" value="MBX62499.1"/>
    <property type="molecule type" value="Transcribed_RNA"/>
</dbReference>
<accession>A0A2P2Q6I9</accession>
<organism evidence="1">
    <name type="scientific">Rhizophora mucronata</name>
    <name type="common">Asiatic mangrove</name>
    <dbReference type="NCBI Taxonomy" id="61149"/>
    <lineage>
        <taxon>Eukaryota</taxon>
        <taxon>Viridiplantae</taxon>
        <taxon>Streptophyta</taxon>
        <taxon>Embryophyta</taxon>
        <taxon>Tracheophyta</taxon>
        <taxon>Spermatophyta</taxon>
        <taxon>Magnoliopsida</taxon>
        <taxon>eudicotyledons</taxon>
        <taxon>Gunneridae</taxon>
        <taxon>Pentapetalae</taxon>
        <taxon>rosids</taxon>
        <taxon>fabids</taxon>
        <taxon>Malpighiales</taxon>
        <taxon>Rhizophoraceae</taxon>
        <taxon>Rhizophora</taxon>
    </lineage>
</organism>
<sequence length="22" mass="2711">MLFQIFNCPHFCVSVCVYYPNW</sequence>
<evidence type="ECO:0000313" key="1">
    <source>
        <dbReference type="EMBL" id="MBX62499.1"/>
    </source>
</evidence>
<proteinExistence type="predicted"/>
<dbReference type="AlphaFoldDB" id="A0A2P2Q6I9"/>
<protein>
    <submittedName>
        <fullName evidence="1">Uncharacterized protein</fullName>
    </submittedName>
</protein>
<name>A0A2P2Q6I9_RHIMU</name>
<reference evidence="1" key="1">
    <citation type="submission" date="2018-02" db="EMBL/GenBank/DDBJ databases">
        <title>Rhizophora mucronata_Transcriptome.</title>
        <authorList>
            <person name="Meera S.P."/>
            <person name="Sreeshan A."/>
            <person name="Augustine A."/>
        </authorList>
    </citation>
    <scope>NUCLEOTIDE SEQUENCE</scope>
    <source>
        <tissue evidence="1">Leaf</tissue>
    </source>
</reference>